<dbReference type="CDD" id="cd03528">
    <property type="entry name" value="Rieske_RO_ferredoxin"/>
    <property type="match status" value="1"/>
</dbReference>
<dbReference type="STRING" id="1176165.GCA_001584405_01086"/>
<evidence type="ECO:0000256" key="3">
    <source>
        <dbReference type="ARBA" id="ARBA00023004"/>
    </source>
</evidence>
<keyword evidence="9" id="KW-1185">Reference proteome</keyword>
<reference evidence="6 9" key="1">
    <citation type="submission" date="2016-01" db="EMBL/GenBank/DDBJ databases">
        <title>Use of Whole Genome Sequencing to ascertain that Brevibacterium massiliense (Roux, Raoult 2009) is a later heterotypic synonym of Brevibacterium ravenspurgense (Mages 2008).</title>
        <authorList>
            <person name="Bernier A.-M."/>
            <person name="Burdz T."/>
            <person name="Huynh C."/>
            <person name="Pachecho A.L."/>
            <person name="Wiebe D."/>
            <person name="Bonner C."/>
            <person name="Bernard K."/>
        </authorList>
    </citation>
    <scope>NUCLEOTIDE SEQUENCE [LARGE SCALE GENOMIC DNA]</scope>
    <source>
        <strain evidence="6 9">CCUG56047</strain>
    </source>
</reference>
<protein>
    <submittedName>
        <fullName evidence="6">Biphenyl dioxygenase ferredoxin subunit</fullName>
    </submittedName>
    <submittedName>
        <fullName evidence="7">Non-heme iron oxygenase ferredoxin subunit</fullName>
    </submittedName>
</protein>
<keyword evidence="6" id="KW-0223">Dioxygenase</keyword>
<keyword evidence="6" id="KW-0560">Oxidoreductase</keyword>
<evidence type="ECO:0000313" key="8">
    <source>
        <dbReference type="Proteomes" id="UP000242755"/>
    </source>
</evidence>
<keyword evidence="3" id="KW-0408">Iron</keyword>
<dbReference type="Gene3D" id="2.102.10.10">
    <property type="entry name" value="Rieske [2Fe-2S] iron-sulphur domain"/>
    <property type="match status" value="1"/>
</dbReference>
<dbReference type="SUPFAM" id="SSF50022">
    <property type="entry name" value="ISP domain"/>
    <property type="match status" value="1"/>
</dbReference>
<reference evidence="7 8" key="2">
    <citation type="submission" date="2017-12" db="EMBL/GenBank/DDBJ databases">
        <title>Phylogenetic diversity of female urinary microbiome.</title>
        <authorList>
            <person name="Thomas-White K."/>
            <person name="Wolfe A.J."/>
        </authorList>
    </citation>
    <scope>NUCLEOTIDE SEQUENCE [LARGE SCALE GENOMIC DNA]</scope>
    <source>
        <strain evidence="7 8">UMB0426</strain>
    </source>
</reference>
<dbReference type="InterPro" id="IPR017941">
    <property type="entry name" value="Rieske_2Fe-2S"/>
</dbReference>
<feature type="domain" description="Rieske" evidence="5">
    <location>
        <begin position="4"/>
        <end position="100"/>
    </location>
</feature>
<dbReference type="GO" id="GO:0046872">
    <property type="term" value="F:metal ion binding"/>
    <property type="evidence" value="ECO:0007669"/>
    <property type="project" value="UniProtKB-KW"/>
</dbReference>
<dbReference type="PROSITE" id="PS51296">
    <property type="entry name" value="RIESKE"/>
    <property type="match status" value="1"/>
</dbReference>
<evidence type="ECO:0000313" key="6">
    <source>
        <dbReference type="EMBL" id="KXZ58153.1"/>
    </source>
</evidence>
<organism evidence="6 9">
    <name type="scientific">Brevibacterium ravenspurgense</name>
    <dbReference type="NCBI Taxonomy" id="479117"/>
    <lineage>
        <taxon>Bacteria</taxon>
        <taxon>Bacillati</taxon>
        <taxon>Actinomycetota</taxon>
        <taxon>Actinomycetes</taxon>
        <taxon>Micrococcales</taxon>
        <taxon>Brevibacteriaceae</taxon>
        <taxon>Brevibacterium</taxon>
    </lineage>
</organism>
<evidence type="ECO:0000313" key="9">
    <source>
        <dbReference type="Proteomes" id="UP000243589"/>
    </source>
</evidence>
<sequence length="106" mass="11099">MSGKPALKSDELAVGTAVRVVIDDVEVCIARTEDGAVHAVNDVCTHGEVSLAEGEVSGCSIECWLHGSAFDLTTGEPQSPPAFEPVAVYAAEERDGTIFVDINSTH</sequence>
<dbReference type="PANTHER" id="PTHR21496:SF23">
    <property type="entry name" value="3-PHENYLPROPIONATE_CINNAMIC ACID DIOXYGENASE FERREDOXIN SUBUNIT"/>
    <property type="match status" value="1"/>
</dbReference>
<keyword evidence="2" id="KW-0479">Metal-binding</keyword>
<dbReference type="GO" id="GO:0004497">
    <property type="term" value="F:monooxygenase activity"/>
    <property type="evidence" value="ECO:0007669"/>
    <property type="project" value="UniProtKB-ARBA"/>
</dbReference>
<evidence type="ECO:0000259" key="5">
    <source>
        <dbReference type="PROSITE" id="PS51296"/>
    </source>
</evidence>
<dbReference type="EMBL" id="PKGO01000001">
    <property type="protein sequence ID" value="PKY71414.1"/>
    <property type="molecule type" value="Genomic_DNA"/>
</dbReference>
<dbReference type="Proteomes" id="UP000243589">
    <property type="component" value="Unassembled WGS sequence"/>
</dbReference>
<dbReference type="PATRIC" id="fig|479117.4.peg.1186"/>
<gene>
    <name evidence="6" type="primary">bphA3</name>
    <name evidence="6" type="ORF">Bravens_01190</name>
    <name evidence="7" type="ORF">CYJ40_01790</name>
</gene>
<dbReference type="GO" id="GO:0051537">
    <property type="term" value="F:2 iron, 2 sulfur cluster binding"/>
    <property type="evidence" value="ECO:0007669"/>
    <property type="project" value="UniProtKB-KW"/>
</dbReference>
<proteinExistence type="predicted"/>
<dbReference type="Pfam" id="PF00355">
    <property type="entry name" value="Rieske"/>
    <property type="match status" value="1"/>
</dbReference>
<evidence type="ECO:0000256" key="2">
    <source>
        <dbReference type="ARBA" id="ARBA00022723"/>
    </source>
</evidence>
<name>A0A150H7S4_9MICO</name>
<keyword evidence="1" id="KW-0001">2Fe-2S</keyword>
<dbReference type="InterPro" id="IPR036922">
    <property type="entry name" value="Rieske_2Fe-2S_sf"/>
</dbReference>
<evidence type="ECO:0000256" key="1">
    <source>
        <dbReference type="ARBA" id="ARBA00022714"/>
    </source>
</evidence>
<dbReference type="GO" id="GO:0051213">
    <property type="term" value="F:dioxygenase activity"/>
    <property type="evidence" value="ECO:0007669"/>
    <property type="project" value="UniProtKB-KW"/>
</dbReference>
<dbReference type="Proteomes" id="UP000242755">
    <property type="component" value="Unassembled WGS sequence"/>
</dbReference>
<accession>A0A150H7S4</accession>
<evidence type="ECO:0000313" key="7">
    <source>
        <dbReference type="EMBL" id="PKY71414.1"/>
    </source>
</evidence>
<dbReference type="PANTHER" id="PTHR21496">
    <property type="entry name" value="FERREDOXIN-RELATED"/>
    <property type="match status" value="1"/>
</dbReference>
<comment type="caution">
    <text evidence="6">The sequence shown here is derived from an EMBL/GenBank/DDBJ whole genome shotgun (WGS) entry which is preliminary data.</text>
</comment>
<evidence type="ECO:0000256" key="4">
    <source>
        <dbReference type="ARBA" id="ARBA00023014"/>
    </source>
</evidence>
<keyword evidence="4" id="KW-0411">Iron-sulfur</keyword>
<dbReference type="GO" id="GO:0016705">
    <property type="term" value="F:oxidoreductase activity, acting on paired donors, with incorporation or reduction of molecular oxygen"/>
    <property type="evidence" value="ECO:0007669"/>
    <property type="project" value="UniProtKB-ARBA"/>
</dbReference>
<dbReference type="RefSeq" id="WP_019175053.1">
    <property type="nucleotide sequence ID" value="NZ_JAKRCZ010000001.1"/>
</dbReference>
<dbReference type="AlphaFoldDB" id="A0A150H7S4"/>
<dbReference type="EMBL" id="LQQC01000010">
    <property type="protein sequence ID" value="KXZ58153.1"/>
    <property type="molecule type" value="Genomic_DNA"/>
</dbReference>